<reference evidence="1" key="1">
    <citation type="submission" date="2022-10" db="EMBL/GenBank/DDBJ databases">
        <title>Culturing micro-colonial fungi from biological soil crusts in the Mojave desert and describing Neophaeococcomyces mojavensis, and introducing the new genera and species Taxawa tesnikishii.</title>
        <authorList>
            <person name="Kurbessoian T."/>
            <person name="Stajich J.E."/>
        </authorList>
    </citation>
    <scope>NUCLEOTIDE SEQUENCE</scope>
    <source>
        <strain evidence="1">JES_112</strain>
    </source>
</reference>
<dbReference type="Proteomes" id="UP001172386">
    <property type="component" value="Unassembled WGS sequence"/>
</dbReference>
<evidence type="ECO:0000313" key="1">
    <source>
        <dbReference type="EMBL" id="KAJ9655891.1"/>
    </source>
</evidence>
<name>A0ACC3A676_9EURO</name>
<proteinExistence type="predicted"/>
<accession>A0ACC3A676</accession>
<keyword evidence="2" id="KW-1185">Reference proteome</keyword>
<protein>
    <submittedName>
        <fullName evidence="1">Uncharacterized protein</fullName>
    </submittedName>
</protein>
<organism evidence="1 2">
    <name type="scientific">Neophaeococcomyces mojaviensis</name>
    <dbReference type="NCBI Taxonomy" id="3383035"/>
    <lineage>
        <taxon>Eukaryota</taxon>
        <taxon>Fungi</taxon>
        <taxon>Dikarya</taxon>
        <taxon>Ascomycota</taxon>
        <taxon>Pezizomycotina</taxon>
        <taxon>Eurotiomycetes</taxon>
        <taxon>Chaetothyriomycetidae</taxon>
        <taxon>Chaetothyriales</taxon>
        <taxon>Chaetothyriales incertae sedis</taxon>
        <taxon>Neophaeococcomyces</taxon>
    </lineage>
</organism>
<comment type="caution">
    <text evidence="1">The sequence shown here is derived from an EMBL/GenBank/DDBJ whole genome shotgun (WGS) entry which is preliminary data.</text>
</comment>
<dbReference type="EMBL" id="JAPDRQ010000087">
    <property type="protein sequence ID" value="KAJ9655891.1"/>
    <property type="molecule type" value="Genomic_DNA"/>
</dbReference>
<sequence>MLSIVLAVLIITWHKQVKCQDKIPGHFKLAGRSGVPAMHAALLPDGNVIFLDKIEDYTEMWLPDHRLAYSSIYEPKPEVDYRLTPVPVYSNAFCCGGAYLADGTLMTMGGNGPLTWLDDTVTDGFDALRYLYTQEKHKIWQEHQGIRMSSKRWYPSVQTLSDGRVFIAAGSLNGLDIRNNSNNNPTYELLDKDGKPQGESMPMEILVKNQPY</sequence>
<gene>
    <name evidence="1" type="ORF">H2198_005332</name>
</gene>
<evidence type="ECO:0000313" key="2">
    <source>
        <dbReference type="Proteomes" id="UP001172386"/>
    </source>
</evidence>